<reference evidence="2" key="1">
    <citation type="journal article" date="2020" name="Stud. Mycol.">
        <title>101 Dothideomycetes genomes: a test case for predicting lifestyles and emergence of pathogens.</title>
        <authorList>
            <person name="Haridas S."/>
            <person name="Albert R."/>
            <person name="Binder M."/>
            <person name="Bloem J."/>
            <person name="Labutti K."/>
            <person name="Salamov A."/>
            <person name="Andreopoulos B."/>
            <person name="Baker S."/>
            <person name="Barry K."/>
            <person name="Bills G."/>
            <person name="Bluhm B."/>
            <person name="Cannon C."/>
            <person name="Castanera R."/>
            <person name="Culley D."/>
            <person name="Daum C."/>
            <person name="Ezra D."/>
            <person name="Gonzalez J."/>
            <person name="Henrissat B."/>
            <person name="Kuo A."/>
            <person name="Liang C."/>
            <person name="Lipzen A."/>
            <person name="Lutzoni F."/>
            <person name="Magnuson J."/>
            <person name="Mondo S."/>
            <person name="Nolan M."/>
            <person name="Ohm R."/>
            <person name="Pangilinan J."/>
            <person name="Park H.-J."/>
            <person name="Ramirez L."/>
            <person name="Alfaro M."/>
            <person name="Sun H."/>
            <person name="Tritt A."/>
            <person name="Yoshinaga Y."/>
            <person name="Zwiers L.-H."/>
            <person name="Turgeon B."/>
            <person name="Goodwin S."/>
            <person name="Spatafora J."/>
            <person name="Crous P."/>
            <person name="Grigoriev I."/>
        </authorList>
    </citation>
    <scope>NUCLEOTIDE SEQUENCE</scope>
    <source>
        <strain evidence="2">CBS 122368</strain>
    </source>
</reference>
<organism evidence="2 3">
    <name type="scientific">Trematosphaeria pertusa</name>
    <dbReference type="NCBI Taxonomy" id="390896"/>
    <lineage>
        <taxon>Eukaryota</taxon>
        <taxon>Fungi</taxon>
        <taxon>Dikarya</taxon>
        <taxon>Ascomycota</taxon>
        <taxon>Pezizomycotina</taxon>
        <taxon>Dothideomycetes</taxon>
        <taxon>Pleosporomycetidae</taxon>
        <taxon>Pleosporales</taxon>
        <taxon>Massarineae</taxon>
        <taxon>Trematosphaeriaceae</taxon>
        <taxon>Trematosphaeria</taxon>
    </lineage>
</organism>
<dbReference type="GeneID" id="54584854"/>
<evidence type="ECO:0008006" key="4">
    <source>
        <dbReference type="Google" id="ProtNLM"/>
    </source>
</evidence>
<feature type="compositionally biased region" description="Low complexity" evidence="1">
    <location>
        <begin position="1106"/>
        <end position="1124"/>
    </location>
</feature>
<dbReference type="SUPFAM" id="SSF48371">
    <property type="entry name" value="ARM repeat"/>
    <property type="match status" value="1"/>
</dbReference>
<dbReference type="EMBL" id="ML987193">
    <property type="protein sequence ID" value="KAF2251455.1"/>
    <property type="molecule type" value="Genomic_DNA"/>
</dbReference>
<gene>
    <name evidence="2" type="ORF">BU26DRAFT_539765</name>
</gene>
<protein>
    <recommendedName>
        <fullName evidence="4">ARM repeat-containing protein</fullName>
    </recommendedName>
</protein>
<evidence type="ECO:0000256" key="1">
    <source>
        <dbReference type="SAM" id="MobiDB-lite"/>
    </source>
</evidence>
<sequence>MTSPLDSAMLRSSSPREVAEYLRQALNNSSNAEITRQLISLVEIGSHPPSILQIWLSISPSHSTLQQTLKQKASIEVRGLAIKHLQKMLTSSQWQETWDGLGGVPGLLDIFHDLSVREVRGACLAIGFSARGGDVDRKRAVFTELFKSLLPRLFPDASLKTSDHRPLLKHYQRLVLGCTEDVVSSVLDGIADVKWTRLRRNAIMQYHADTLRKLALRYVFEGYPSGEKWLSPLLSGFPPETTSEPGVSTSMAFSLQVLRRLAREEPDKLSDEYFLNSLVEPLLTRAVRKRVDWVKIQEIVDLTLPYLERHSGMARKLHRHHHGLLHLVALCWSRRSEMFESQFGFLLSYSHEGMENVGIGRFKPLMEGVPKSRRYTLLRFCMQVVSGRDLDVEADFQGMNRTLTCSLLGKLPAQDALGLFTRMRKTNGDVNLVWKRYDHVTVLDDGPTPDSASGDPDMFQTVLLQRSGHQKAAEDIAERLGQARRKSAMSSPSPEQRAFFARTALHYAIASGSLKLCKEAFEWARRFKRDPLTAKELHHFYPQELTTLLSGIPEVIEPGIASSELRQRVKAANQIMEELFDTLCSALREPSFSVGNWSGCIRLFFSVVQERIRRSSQLKSFLNLSDAQLYDILWDDTGTMLVAVEEKALAPGHERLLGQSVGGILGYYQSLPTTLKAEEPSTYHFFDELAKARDDLWCKYRRTIHPAITTLHEPFPRGLPVQHLIEPYILDNPALESQAPYIASRVKAAVFPHPALALSPIPKDEETQAAIGRFIDDYASALRMLVPTTLEDDERKDRIERAWAHATGPLSETRMSAEEAVRYWQKTELTQGRYIHFGPLKPPAEDEPEEWRLLPNADNPAEVEEWNPLPPPKPAIKPRELETLTYIDVSKHIGTKSAYGKITVRSTLELYPAVIPAPEIQIDCIWSWQQNERAKGHPAMREGQIISALLFLDTFNSSKMRILSKPFPSEEDARYPSVYLDEQFLSKALRAHIKHVPTPVLAQVADNTMKTLEVADPKATTFAELERLAFMLIELLAQSDRPGLASELAIRAVIQRPDSSSWHRRLLSRGFFQQLPESDAHACISAFANAIIERMEEQAKAKDAPRPVAANAEAASPPAESTSEANGLPFIKITTVKLLAQLLNSADYVPEEVALSTLSKLIEKASHVDIRYAVVESLLNMLISAPPELTERILAALKTVVPIAGNLRERQPISEADWTRATETLELPELDPAHSAETHAPILTSLIAFLRRQPEEAPDFPHRAAYMERVILPTVTGLKKQVGRWNSLFLRKFGIDVAAQSELKVPLMPREKDILQDLLAAGSSHLPLSLLEEYVAYVTFTVAPPPPIRTLNKKLQDDSKLSSQSDVRAWLSRYGMGPAIIADSHTMSLTTLLRHSSQLKGQITPKAVQAQFLTLYTAVLWNDDENFYCLDKLTRPLWPFSTRDKIDKEWAEYYKPIVEAMVLYVEGIRTRDWERDPGRRPKVLPDTFEYRMWLLQYAAQHSSSSEDPEAHSKAFSERVSKVVEQISGSMYHKKFARLKEALEYVQGDDRVRVACSLGDISKTRLSWLTKLDHLRVELAAEMLMGLRDEMEDMELKKRVETLRLSWQKAESEEVRRLGFRLGAYATWLA</sequence>
<keyword evidence="3" id="KW-1185">Reference proteome</keyword>
<name>A0A6A6ILF9_9PLEO</name>
<accession>A0A6A6ILF9</accession>
<dbReference type="RefSeq" id="XP_033686459.1">
    <property type="nucleotide sequence ID" value="XM_033831524.1"/>
</dbReference>
<proteinExistence type="predicted"/>
<evidence type="ECO:0000313" key="2">
    <source>
        <dbReference type="EMBL" id="KAF2251455.1"/>
    </source>
</evidence>
<dbReference type="InterPro" id="IPR016024">
    <property type="entry name" value="ARM-type_fold"/>
</dbReference>
<evidence type="ECO:0000313" key="3">
    <source>
        <dbReference type="Proteomes" id="UP000800094"/>
    </source>
</evidence>
<dbReference type="Proteomes" id="UP000800094">
    <property type="component" value="Unassembled WGS sequence"/>
</dbReference>
<dbReference type="OrthoDB" id="2549237at2759"/>
<feature type="region of interest" description="Disordered" evidence="1">
    <location>
        <begin position="1102"/>
        <end position="1124"/>
    </location>
</feature>